<dbReference type="SMART" id="SM01387">
    <property type="entry name" value="Ribosomal_S15"/>
    <property type="match status" value="1"/>
</dbReference>
<dbReference type="InterPro" id="IPR000589">
    <property type="entry name" value="Ribosomal_uS15"/>
</dbReference>
<evidence type="ECO:0000313" key="5">
    <source>
        <dbReference type="EMBL" id="MBB5225455.1"/>
    </source>
</evidence>
<dbReference type="Gene3D" id="1.10.287.10">
    <property type="entry name" value="S15/NS1, RNA-binding"/>
    <property type="match status" value="1"/>
</dbReference>
<organism evidence="5 6">
    <name type="scientific">Treponema ruminis</name>
    <dbReference type="NCBI Taxonomy" id="744515"/>
    <lineage>
        <taxon>Bacteria</taxon>
        <taxon>Pseudomonadati</taxon>
        <taxon>Spirochaetota</taxon>
        <taxon>Spirochaetia</taxon>
        <taxon>Spirochaetales</taxon>
        <taxon>Treponemataceae</taxon>
        <taxon>Treponema</taxon>
    </lineage>
</organism>
<proteinExistence type="inferred from homology"/>
<comment type="similarity">
    <text evidence="3 4">Belongs to the universal ribosomal protein uS15 family.</text>
</comment>
<comment type="function">
    <text evidence="3">One of the primary rRNA binding proteins, it binds directly to 16S rRNA where it helps nucleate assembly of the platform of the 30S subunit by binding and bridging several RNA helices of the 16S rRNA.</text>
</comment>
<keyword evidence="3" id="KW-0694">RNA-binding</keyword>
<dbReference type="RefSeq" id="WP_184657746.1">
    <property type="nucleotide sequence ID" value="NZ_CP031518.1"/>
</dbReference>
<comment type="caution">
    <text evidence="5">The sequence shown here is derived from an EMBL/GenBank/DDBJ whole genome shotgun (WGS) entry which is preliminary data.</text>
</comment>
<dbReference type="PANTHER" id="PTHR23321">
    <property type="entry name" value="RIBOSOMAL PROTEIN S15, BACTERIAL AND ORGANELLAR"/>
    <property type="match status" value="1"/>
</dbReference>
<evidence type="ECO:0000256" key="3">
    <source>
        <dbReference type="HAMAP-Rule" id="MF_01343"/>
    </source>
</evidence>
<reference evidence="5 6" key="1">
    <citation type="submission" date="2020-08" db="EMBL/GenBank/DDBJ databases">
        <title>Genomic Encyclopedia of Type Strains, Phase IV (KMG-IV): sequencing the most valuable type-strain genomes for metagenomic binning, comparative biology and taxonomic classification.</title>
        <authorList>
            <person name="Goeker M."/>
        </authorList>
    </citation>
    <scope>NUCLEOTIDE SEQUENCE [LARGE SCALE GENOMIC DNA]</scope>
    <source>
        <strain evidence="5 6">DSM 103462</strain>
    </source>
</reference>
<comment type="function">
    <text evidence="3">Forms an intersubunit bridge (bridge B4) with the 23S rRNA of the 50S subunit in the ribosome.</text>
</comment>
<evidence type="ECO:0000313" key="6">
    <source>
        <dbReference type="Proteomes" id="UP000518887"/>
    </source>
</evidence>
<dbReference type="GO" id="GO:0003735">
    <property type="term" value="F:structural constituent of ribosome"/>
    <property type="evidence" value="ECO:0007669"/>
    <property type="project" value="InterPro"/>
</dbReference>
<keyword evidence="1 3" id="KW-0689">Ribosomal protein</keyword>
<gene>
    <name evidence="3" type="primary">rpsO</name>
    <name evidence="5" type="ORF">HNP76_000799</name>
</gene>
<keyword evidence="6" id="KW-1185">Reference proteome</keyword>
<dbReference type="InterPro" id="IPR009068">
    <property type="entry name" value="uS15_NS1_RNA-bd_sf"/>
</dbReference>
<dbReference type="Proteomes" id="UP000518887">
    <property type="component" value="Unassembled WGS sequence"/>
</dbReference>
<protein>
    <recommendedName>
        <fullName evidence="3">Small ribosomal subunit protein uS15</fullName>
    </recommendedName>
</protein>
<dbReference type="GO" id="GO:0019843">
    <property type="term" value="F:rRNA binding"/>
    <property type="evidence" value="ECO:0007669"/>
    <property type="project" value="UniProtKB-UniRule"/>
</dbReference>
<evidence type="ECO:0000256" key="1">
    <source>
        <dbReference type="ARBA" id="ARBA00022980"/>
    </source>
</evidence>
<comment type="subunit">
    <text evidence="3">Part of the 30S ribosomal subunit. Forms a bridge to the 50S subunit in the 70S ribosome, contacting the 23S rRNA.</text>
</comment>
<dbReference type="CDD" id="cd00353">
    <property type="entry name" value="Ribosomal_S15p_S13e"/>
    <property type="match status" value="1"/>
</dbReference>
<dbReference type="Gene3D" id="6.10.250.3130">
    <property type="match status" value="1"/>
</dbReference>
<dbReference type="NCBIfam" id="TIGR00952">
    <property type="entry name" value="S15_bact"/>
    <property type="match status" value="1"/>
</dbReference>
<dbReference type="SUPFAM" id="SSF47060">
    <property type="entry name" value="S15/NS1 RNA-binding domain"/>
    <property type="match status" value="1"/>
</dbReference>
<keyword evidence="3" id="KW-0699">rRNA-binding</keyword>
<dbReference type="AlphaFoldDB" id="A0A7W8LLK0"/>
<accession>A0A7W8LLK0</accession>
<dbReference type="Pfam" id="PF00312">
    <property type="entry name" value="Ribosomal_S15"/>
    <property type="match status" value="1"/>
</dbReference>
<evidence type="ECO:0000256" key="4">
    <source>
        <dbReference type="RuleBase" id="RU003919"/>
    </source>
</evidence>
<dbReference type="GO" id="GO:0022627">
    <property type="term" value="C:cytosolic small ribosomal subunit"/>
    <property type="evidence" value="ECO:0007669"/>
    <property type="project" value="TreeGrafter"/>
</dbReference>
<dbReference type="PANTHER" id="PTHR23321:SF26">
    <property type="entry name" value="SMALL RIBOSOMAL SUBUNIT PROTEIN US15M"/>
    <property type="match status" value="1"/>
</dbReference>
<sequence length="89" mass="10034">MALTKETTAALVSKFGANEADTGNTKVQIALLTERIKQLTTHSQNFPKDTSCKRALLKVIGARRSLLKYLQRKDLETYRSLIKELGLRK</sequence>
<dbReference type="HAMAP" id="MF_01343_B">
    <property type="entry name" value="Ribosomal_uS15_B"/>
    <property type="match status" value="1"/>
</dbReference>
<evidence type="ECO:0000256" key="2">
    <source>
        <dbReference type="ARBA" id="ARBA00023274"/>
    </source>
</evidence>
<name>A0A7W8LLK0_9SPIR</name>
<dbReference type="EMBL" id="JACHFQ010000002">
    <property type="protein sequence ID" value="MBB5225455.1"/>
    <property type="molecule type" value="Genomic_DNA"/>
</dbReference>
<dbReference type="GO" id="GO:0006412">
    <property type="term" value="P:translation"/>
    <property type="evidence" value="ECO:0007669"/>
    <property type="project" value="UniProtKB-UniRule"/>
</dbReference>
<keyword evidence="2 3" id="KW-0687">Ribonucleoprotein</keyword>
<dbReference type="InterPro" id="IPR005290">
    <property type="entry name" value="Ribosomal_uS15_bac-type"/>
</dbReference>